<proteinExistence type="predicted"/>
<name>A0A9W8CQR8_9FUNG</name>
<evidence type="ECO:0000313" key="4">
    <source>
        <dbReference type="Proteomes" id="UP001149813"/>
    </source>
</evidence>
<dbReference type="OrthoDB" id="5598395at2759"/>
<dbReference type="Proteomes" id="UP001149813">
    <property type="component" value="Unassembled WGS sequence"/>
</dbReference>
<protein>
    <submittedName>
        <fullName evidence="3">Uncharacterized protein</fullName>
    </submittedName>
</protein>
<feature type="region of interest" description="Disordered" evidence="2">
    <location>
        <begin position="1"/>
        <end position="69"/>
    </location>
</feature>
<feature type="coiled-coil region" evidence="1">
    <location>
        <begin position="152"/>
        <end position="230"/>
    </location>
</feature>
<dbReference type="AlphaFoldDB" id="A0A9W8CQR8"/>
<evidence type="ECO:0000313" key="3">
    <source>
        <dbReference type="EMBL" id="KAJ1720836.1"/>
    </source>
</evidence>
<comment type="caution">
    <text evidence="3">The sequence shown here is derived from an EMBL/GenBank/DDBJ whole genome shotgun (WGS) entry which is preliminary data.</text>
</comment>
<reference evidence="3" key="1">
    <citation type="submission" date="2022-07" db="EMBL/GenBank/DDBJ databases">
        <title>Phylogenomic reconstructions and comparative analyses of Kickxellomycotina fungi.</title>
        <authorList>
            <person name="Reynolds N.K."/>
            <person name="Stajich J.E."/>
            <person name="Barry K."/>
            <person name="Grigoriev I.V."/>
            <person name="Crous P."/>
            <person name="Smith M.E."/>
        </authorList>
    </citation>
    <scope>NUCLEOTIDE SEQUENCE</scope>
    <source>
        <strain evidence="3">NBRC 32514</strain>
    </source>
</reference>
<keyword evidence="4" id="KW-1185">Reference proteome</keyword>
<gene>
    <name evidence="3" type="ORF">LPJ53_004580</name>
</gene>
<evidence type="ECO:0000256" key="2">
    <source>
        <dbReference type="SAM" id="MobiDB-lite"/>
    </source>
</evidence>
<feature type="compositionally biased region" description="Polar residues" evidence="2">
    <location>
        <begin position="43"/>
        <end position="58"/>
    </location>
</feature>
<organism evidence="3 4">
    <name type="scientific">Coemansia erecta</name>
    <dbReference type="NCBI Taxonomy" id="147472"/>
    <lineage>
        <taxon>Eukaryota</taxon>
        <taxon>Fungi</taxon>
        <taxon>Fungi incertae sedis</taxon>
        <taxon>Zoopagomycota</taxon>
        <taxon>Kickxellomycotina</taxon>
        <taxon>Kickxellomycetes</taxon>
        <taxon>Kickxellales</taxon>
        <taxon>Kickxellaceae</taxon>
        <taxon>Coemansia</taxon>
    </lineage>
</organism>
<dbReference type="EMBL" id="JANBOJ010000221">
    <property type="protein sequence ID" value="KAJ1720836.1"/>
    <property type="molecule type" value="Genomic_DNA"/>
</dbReference>
<evidence type="ECO:0000256" key="1">
    <source>
        <dbReference type="SAM" id="Coils"/>
    </source>
</evidence>
<feature type="compositionally biased region" description="Polar residues" evidence="2">
    <location>
        <begin position="9"/>
        <end position="19"/>
    </location>
</feature>
<accession>A0A9W8CQR8</accession>
<sequence length="235" mass="25887">MNENHRTAQSESLKQSARTKLTETYHKQKSATATAAAKRKTALSEQTPSSLNQSSANGGMQGAADKDAKKTTKVDIPVSLDIDPFSADGFTSPQTALDKMLSAKDGRVKADDIMSPDHSRQIGVMGSQTLNENDASALAAMRVLVKKSETDLLTLKHQLLETKAELKAAEDRLREKDALIKDQEARIDDLIESRVPMDDMNDVMDENARLRQELKDNEALLAECQKLLEEYVGDK</sequence>
<keyword evidence="1" id="KW-0175">Coiled coil</keyword>